<proteinExistence type="predicted"/>
<name>A0A3B0YQ95_9ZZZZ</name>
<sequence>MQLLLTVFGGNRALAELILLLATVSVGISVPAYASPAAKPVVVAEAGLRELAPVNGYTGTVLSREQARLAAEVTGRLLWVAEVGSDIDKDEVVARIDDVLLQQEYAERQADIGRIKAQLGF</sequence>
<evidence type="ECO:0008006" key="2">
    <source>
        <dbReference type="Google" id="ProtNLM"/>
    </source>
</evidence>
<feature type="non-terminal residue" evidence="1">
    <location>
        <position position="121"/>
    </location>
</feature>
<protein>
    <recommendedName>
        <fullName evidence="2">Biotin/lipoyl-binding protein</fullName>
    </recommendedName>
</protein>
<evidence type="ECO:0000313" key="1">
    <source>
        <dbReference type="EMBL" id="VAW76499.1"/>
    </source>
</evidence>
<reference evidence="1" key="1">
    <citation type="submission" date="2018-06" db="EMBL/GenBank/DDBJ databases">
        <authorList>
            <person name="Zhirakovskaya E."/>
        </authorList>
    </citation>
    <scope>NUCLEOTIDE SEQUENCE</scope>
</reference>
<dbReference type="AlphaFoldDB" id="A0A3B0YQ95"/>
<accession>A0A3B0YQ95</accession>
<organism evidence="1">
    <name type="scientific">hydrothermal vent metagenome</name>
    <dbReference type="NCBI Taxonomy" id="652676"/>
    <lineage>
        <taxon>unclassified sequences</taxon>
        <taxon>metagenomes</taxon>
        <taxon>ecological metagenomes</taxon>
    </lineage>
</organism>
<gene>
    <name evidence="1" type="ORF">MNBD_GAMMA13-1784</name>
</gene>
<dbReference type="EMBL" id="UOFK01000098">
    <property type="protein sequence ID" value="VAW76499.1"/>
    <property type="molecule type" value="Genomic_DNA"/>
</dbReference>